<dbReference type="RefSeq" id="WP_097372505.1">
    <property type="nucleotide sequence ID" value="NZ_CP021404.1"/>
</dbReference>
<name>A0A291LW10_9RHOB</name>
<organism evidence="1 2">
    <name type="scientific">Pacificitalea manganoxidans</name>
    <dbReference type="NCBI Taxonomy" id="1411902"/>
    <lineage>
        <taxon>Bacteria</taxon>
        <taxon>Pseudomonadati</taxon>
        <taxon>Pseudomonadota</taxon>
        <taxon>Alphaproteobacteria</taxon>
        <taxon>Rhodobacterales</taxon>
        <taxon>Paracoccaceae</taxon>
        <taxon>Pacificitalea</taxon>
    </lineage>
</organism>
<sequence length="219" mass="24153">MHAAFSPVPEETLVQSNARYEGLDGLATLARHWQNIVVPLRVLGDAGVTLVATTISDRWWSANPSVVFNEVCRFRSIVLDASVAECPTDLLVLMDEWLPDPRDWAENGIAKRDLCADAHEGAHSLARYAYALLEQRLDTPTADFLAFQEAATALSNVGLFEAHGEGCRLSDVACLLFPSLQSRAEQLLQRRRDLAWREEDWNGPWVVPAELLATVGGAS</sequence>
<dbReference type="EMBL" id="CP021404">
    <property type="protein sequence ID" value="ATI40890.1"/>
    <property type="molecule type" value="Genomic_DNA"/>
</dbReference>
<reference evidence="1 2" key="1">
    <citation type="submission" date="2017-05" db="EMBL/GenBank/DDBJ databases">
        <title>Comparative genomic and metabolic analysis of manganese-oxidizing mechanisms in Celeribater manganoxidans DY25T: its adaption to the environment of polymetallic nodule.</title>
        <authorList>
            <person name="Wang X."/>
        </authorList>
    </citation>
    <scope>NUCLEOTIDE SEQUENCE [LARGE SCALE GENOMIC DNA]</scope>
    <source>
        <strain evidence="1 2">DY25</strain>
    </source>
</reference>
<dbReference type="AlphaFoldDB" id="A0A291LW10"/>
<keyword evidence="2" id="KW-1185">Reference proteome</keyword>
<dbReference type="Proteomes" id="UP000219050">
    <property type="component" value="Chromosome"/>
</dbReference>
<gene>
    <name evidence="1" type="ORF">CBW24_01970</name>
</gene>
<accession>A0A291LW10</accession>
<protein>
    <submittedName>
        <fullName evidence="1">Uncharacterized protein</fullName>
    </submittedName>
</protein>
<evidence type="ECO:0000313" key="2">
    <source>
        <dbReference type="Proteomes" id="UP000219050"/>
    </source>
</evidence>
<dbReference type="KEGG" id="cmag:CBW24_01970"/>
<evidence type="ECO:0000313" key="1">
    <source>
        <dbReference type="EMBL" id="ATI40890.1"/>
    </source>
</evidence>
<proteinExistence type="predicted"/>